<feature type="binding site" evidence="4">
    <location>
        <position position="69"/>
    </location>
    <ligand>
        <name>(6R)-10-formyltetrahydrofolate</name>
        <dbReference type="ChEBI" id="CHEBI:195366"/>
    </ligand>
</feature>
<comment type="pathway">
    <text evidence="1 4">Purine metabolism; IMP biosynthesis via de novo pathway; N(2)-formyl-N(1)-(5-phospho-D-ribosyl)glycinamide from N(1)-(5-phospho-D-ribosyl)glycinamide (10-formyl THF route): step 1/1.</text>
</comment>
<dbReference type="EC" id="2.1.2.2" evidence="4"/>
<feature type="active site" description="Proton donor" evidence="4">
    <location>
        <position position="113"/>
    </location>
</feature>
<dbReference type="SUPFAM" id="SSF53328">
    <property type="entry name" value="Formyltransferase"/>
    <property type="match status" value="1"/>
</dbReference>
<evidence type="ECO:0000313" key="7">
    <source>
        <dbReference type="Proteomes" id="UP000194946"/>
    </source>
</evidence>
<gene>
    <name evidence="4" type="primary">purN</name>
    <name evidence="6" type="ORF">HK18_04145</name>
</gene>
<dbReference type="GO" id="GO:0004644">
    <property type="term" value="F:phosphoribosylglycinamide formyltransferase activity"/>
    <property type="evidence" value="ECO:0007669"/>
    <property type="project" value="UniProtKB-UniRule"/>
</dbReference>
<dbReference type="EMBL" id="JOPB01000002">
    <property type="protein sequence ID" value="OUI79106.1"/>
    <property type="molecule type" value="Genomic_DNA"/>
</dbReference>
<dbReference type="UniPathway" id="UPA00074">
    <property type="reaction ID" value="UER00126"/>
</dbReference>
<feature type="binding site" evidence="4">
    <location>
        <position position="111"/>
    </location>
    <ligand>
        <name>(6R)-10-formyltetrahydrofolate</name>
        <dbReference type="ChEBI" id="CHEBI:195366"/>
    </ligand>
</feature>
<name>A0A251ZWR4_9PROT</name>
<evidence type="ECO:0000313" key="6">
    <source>
        <dbReference type="EMBL" id="OUI79106.1"/>
    </source>
</evidence>
<dbReference type="InterPro" id="IPR002376">
    <property type="entry name" value="Formyl_transf_N"/>
</dbReference>
<sequence length="205" mass="22558">MSFKERIAILISGRGSNMDALIAACAKPSFPASIELVISNNPDAAGLDTARNAGIATQVIDHHDFGKDRQAHERQIDAALQSHRISTVCLAGYMRLLTPFLINNWEGKILNIHPSILPLFPGLDTHARAIKAGMKLHGCTVHIVTEDMDQGPILGQAVVPILPNDTEHKLAQRLLKQEHLLYPQVLKHFLRKDEPEHSVEALING</sequence>
<dbReference type="HAMAP" id="MF_01930">
    <property type="entry name" value="PurN"/>
    <property type="match status" value="1"/>
</dbReference>
<dbReference type="AlphaFoldDB" id="A0A251ZWR4"/>
<evidence type="ECO:0000256" key="4">
    <source>
        <dbReference type="HAMAP-Rule" id="MF_01930"/>
    </source>
</evidence>
<dbReference type="InterPro" id="IPR036477">
    <property type="entry name" value="Formyl_transf_N_sf"/>
</dbReference>
<feature type="binding site" evidence="4">
    <location>
        <begin position="94"/>
        <end position="97"/>
    </location>
    <ligand>
        <name>(6R)-10-formyltetrahydrofolate</name>
        <dbReference type="ChEBI" id="CHEBI:195366"/>
    </ligand>
</feature>
<comment type="function">
    <text evidence="4">Catalyzes the transfer of a formyl group from 10-formyltetrahydrofolate to 5-phospho-ribosyl-glycinamide (GAR), producing 5-phospho-ribosyl-N-formylglycinamide (FGAR) and tetrahydrofolate.</text>
</comment>
<evidence type="ECO:0000256" key="2">
    <source>
        <dbReference type="ARBA" id="ARBA00022679"/>
    </source>
</evidence>
<dbReference type="GO" id="GO:0006189">
    <property type="term" value="P:'de novo' IMP biosynthetic process"/>
    <property type="evidence" value="ECO:0007669"/>
    <property type="project" value="UniProtKB-UniRule"/>
</dbReference>
<feature type="site" description="Raises pKa of active site His" evidence="4">
    <location>
        <position position="149"/>
    </location>
</feature>
<feature type="binding site" evidence="4">
    <location>
        <begin position="15"/>
        <end position="17"/>
    </location>
    <ligand>
        <name>N(1)-(5-phospho-beta-D-ribosyl)glycinamide</name>
        <dbReference type="ChEBI" id="CHEBI:143788"/>
    </ligand>
</feature>
<reference evidence="7" key="1">
    <citation type="submission" date="2014-06" db="EMBL/GenBank/DDBJ databases">
        <authorList>
            <person name="Winans N.J."/>
            <person name="Newell P.D."/>
            <person name="Douglas A.E."/>
        </authorList>
    </citation>
    <scope>NUCLEOTIDE SEQUENCE [LARGE SCALE GENOMIC DNA]</scope>
    <source>
        <strain evidence="7">DmL_052</strain>
    </source>
</reference>
<evidence type="ECO:0000259" key="5">
    <source>
        <dbReference type="Pfam" id="PF00551"/>
    </source>
</evidence>
<feature type="domain" description="Formyl transferase N-terminal" evidence="5">
    <location>
        <begin position="6"/>
        <end position="186"/>
    </location>
</feature>
<dbReference type="Gene3D" id="3.40.50.170">
    <property type="entry name" value="Formyl transferase, N-terminal domain"/>
    <property type="match status" value="1"/>
</dbReference>
<evidence type="ECO:0000256" key="1">
    <source>
        <dbReference type="ARBA" id="ARBA00005054"/>
    </source>
</evidence>
<proteinExistence type="inferred from homology"/>
<keyword evidence="7" id="KW-1185">Reference proteome</keyword>
<dbReference type="RefSeq" id="WP_008854071.1">
    <property type="nucleotide sequence ID" value="NZ_JOPB01000002.1"/>
</dbReference>
<comment type="similarity">
    <text evidence="4">Belongs to the GART family.</text>
</comment>
<comment type="catalytic activity">
    <reaction evidence="4">
        <text>N(1)-(5-phospho-beta-D-ribosyl)glycinamide + (6R)-10-formyltetrahydrofolate = N(2)-formyl-N(1)-(5-phospho-beta-D-ribosyl)glycinamide + (6S)-5,6,7,8-tetrahydrofolate + H(+)</text>
        <dbReference type="Rhea" id="RHEA:15053"/>
        <dbReference type="ChEBI" id="CHEBI:15378"/>
        <dbReference type="ChEBI" id="CHEBI:57453"/>
        <dbReference type="ChEBI" id="CHEBI:143788"/>
        <dbReference type="ChEBI" id="CHEBI:147286"/>
        <dbReference type="ChEBI" id="CHEBI:195366"/>
        <dbReference type="EC" id="2.1.2.2"/>
    </reaction>
</comment>
<dbReference type="Proteomes" id="UP000194946">
    <property type="component" value="Unassembled WGS sequence"/>
</dbReference>
<accession>A0A251ZWR4</accession>
<dbReference type="NCBIfam" id="TIGR00639">
    <property type="entry name" value="PurN"/>
    <property type="match status" value="1"/>
</dbReference>
<dbReference type="CDD" id="cd08645">
    <property type="entry name" value="FMT_core_GART"/>
    <property type="match status" value="1"/>
</dbReference>
<dbReference type="PANTHER" id="PTHR43369:SF2">
    <property type="entry name" value="PHOSPHORIBOSYLGLYCINAMIDE FORMYLTRANSFERASE"/>
    <property type="match status" value="1"/>
</dbReference>
<dbReference type="PANTHER" id="PTHR43369">
    <property type="entry name" value="PHOSPHORIBOSYLGLYCINAMIDE FORMYLTRANSFERASE"/>
    <property type="match status" value="1"/>
</dbReference>
<evidence type="ECO:0000256" key="3">
    <source>
        <dbReference type="ARBA" id="ARBA00022755"/>
    </source>
</evidence>
<keyword evidence="3 4" id="KW-0658">Purine biosynthesis</keyword>
<protein>
    <recommendedName>
        <fullName evidence="4">Phosphoribosylglycinamide formyltransferase</fullName>
        <ecNumber evidence="4">2.1.2.2</ecNumber>
    </recommendedName>
    <alternativeName>
        <fullName evidence="4">5'-phosphoribosylglycinamide transformylase</fullName>
    </alternativeName>
    <alternativeName>
        <fullName evidence="4">GAR transformylase</fullName>
        <shortName evidence="4">GART</shortName>
    </alternativeName>
</protein>
<dbReference type="InterPro" id="IPR004607">
    <property type="entry name" value="GART"/>
</dbReference>
<dbReference type="Pfam" id="PF00551">
    <property type="entry name" value="Formyl_trans_N"/>
    <property type="match status" value="1"/>
</dbReference>
<comment type="caution">
    <text evidence="6">The sequence shown here is derived from an EMBL/GenBank/DDBJ whole genome shotgun (WGS) entry which is preliminary data.</text>
</comment>
<keyword evidence="2 4" id="KW-0808">Transferase</keyword>
<organism evidence="6 7">
    <name type="scientific">Commensalibacter intestini</name>
    <dbReference type="NCBI Taxonomy" id="479936"/>
    <lineage>
        <taxon>Bacteria</taxon>
        <taxon>Pseudomonadati</taxon>
        <taxon>Pseudomonadota</taxon>
        <taxon>Alphaproteobacteria</taxon>
        <taxon>Acetobacterales</taxon>
        <taxon>Acetobacteraceae</taxon>
    </lineage>
</organism>
<dbReference type="GO" id="GO:0005829">
    <property type="term" value="C:cytosol"/>
    <property type="evidence" value="ECO:0007669"/>
    <property type="project" value="TreeGrafter"/>
</dbReference>